<evidence type="ECO:0000256" key="1">
    <source>
        <dbReference type="SAM" id="MobiDB-lite"/>
    </source>
</evidence>
<dbReference type="AlphaFoldDB" id="A0AAN9L4D4"/>
<keyword evidence="3" id="KW-1185">Reference proteome</keyword>
<protein>
    <submittedName>
        <fullName evidence="2">Uncharacterized protein</fullName>
    </submittedName>
</protein>
<accession>A0AAN9L4D4</accession>
<proteinExistence type="predicted"/>
<gene>
    <name evidence="2" type="ORF">VNO77_23368</name>
</gene>
<dbReference type="EMBL" id="JAYMYQ010000005">
    <property type="protein sequence ID" value="KAK7329217.1"/>
    <property type="molecule type" value="Genomic_DNA"/>
</dbReference>
<comment type="caution">
    <text evidence="2">The sequence shown here is derived from an EMBL/GenBank/DDBJ whole genome shotgun (WGS) entry which is preliminary data.</text>
</comment>
<name>A0AAN9L4D4_CANGL</name>
<reference evidence="2 3" key="1">
    <citation type="submission" date="2024-01" db="EMBL/GenBank/DDBJ databases">
        <title>The genomes of 5 underutilized Papilionoideae crops provide insights into root nodulation and disease resistanc.</title>
        <authorList>
            <person name="Jiang F."/>
        </authorList>
    </citation>
    <scope>NUCLEOTIDE SEQUENCE [LARGE SCALE GENOMIC DNA]</scope>
    <source>
        <strain evidence="2">LVBAO_FW01</strain>
        <tissue evidence="2">Leaves</tissue>
    </source>
</reference>
<dbReference type="Proteomes" id="UP001367508">
    <property type="component" value="Unassembled WGS sequence"/>
</dbReference>
<organism evidence="2 3">
    <name type="scientific">Canavalia gladiata</name>
    <name type="common">Sword bean</name>
    <name type="synonym">Dolichos gladiatus</name>
    <dbReference type="NCBI Taxonomy" id="3824"/>
    <lineage>
        <taxon>Eukaryota</taxon>
        <taxon>Viridiplantae</taxon>
        <taxon>Streptophyta</taxon>
        <taxon>Embryophyta</taxon>
        <taxon>Tracheophyta</taxon>
        <taxon>Spermatophyta</taxon>
        <taxon>Magnoliopsida</taxon>
        <taxon>eudicotyledons</taxon>
        <taxon>Gunneridae</taxon>
        <taxon>Pentapetalae</taxon>
        <taxon>rosids</taxon>
        <taxon>fabids</taxon>
        <taxon>Fabales</taxon>
        <taxon>Fabaceae</taxon>
        <taxon>Papilionoideae</taxon>
        <taxon>50 kb inversion clade</taxon>
        <taxon>NPAAA clade</taxon>
        <taxon>indigoferoid/millettioid clade</taxon>
        <taxon>Phaseoleae</taxon>
        <taxon>Canavalia</taxon>
    </lineage>
</organism>
<evidence type="ECO:0000313" key="2">
    <source>
        <dbReference type="EMBL" id="KAK7329217.1"/>
    </source>
</evidence>
<feature type="compositionally biased region" description="Basic residues" evidence="1">
    <location>
        <begin position="97"/>
        <end position="112"/>
    </location>
</feature>
<sequence>MSIDVNNSKSLVSTPNQPLIQSVHSGHEYDSFVTSNRASLGQVLGLGFLRAIEGVFIYNFSPGGIQSSVYKDMALPEDLRLFSSFGDATKKGDFSRKTGRGKERRPKPTSLL</sequence>
<feature type="region of interest" description="Disordered" evidence="1">
    <location>
        <begin position="87"/>
        <end position="112"/>
    </location>
</feature>
<evidence type="ECO:0000313" key="3">
    <source>
        <dbReference type="Proteomes" id="UP001367508"/>
    </source>
</evidence>